<reference evidence="2" key="1">
    <citation type="journal article" date="2015" name="Nature">
        <title>Complex archaea that bridge the gap between prokaryotes and eukaryotes.</title>
        <authorList>
            <person name="Spang A."/>
            <person name="Saw J.H."/>
            <person name="Jorgensen S.L."/>
            <person name="Zaremba-Niedzwiedzka K."/>
            <person name="Martijn J."/>
            <person name="Lind A.E."/>
            <person name="van Eijk R."/>
            <person name="Schleper C."/>
            <person name="Guy L."/>
            <person name="Ettema T.J."/>
        </authorList>
    </citation>
    <scope>NUCLEOTIDE SEQUENCE</scope>
</reference>
<dbReference type="AlphaFoldDB" id="A0A0F9J876"/>
<proteinExistence type="predicted"/>
<comment type="caution">
    <text evidence="2">The sequence shown here is derived from an EMBL/GenBank/DDBJ whole genome shotgun (WGS) entry which is preliminary data.</text>
</comment>
<evidence type="ECO:0000313" key="2">
    <source>
        <dbReference type="EMBL" id="KKM02061.1"/>
    </source>
</evidence>
<dbReference type="EMBL" id="LAZR01017034">
    <property type="protein sequence ID" value="KKM02061.1"/>
    <property type="molecule type" value="Genomic_DNA"/>
</dbReference>
<dbReference type="PROSITE" id="PS00028">
    <property type="entry name" value="ZINC_FINGER_C2H2_1"/>
    <property type="match status" value="1"/>
</dbReference>
<name>A0A0F9J876_9ZZZZ</name>
<gene>
    <name evidence="2" type="ORF">LCGC14_1788130</name>
</gene>
<evidence type="ECO:0000259" key="1">
    <source>
        <dbReference type="PROSITE" id="PS50157"/>
    </source>
</evidence>
<feature type="non-terminal residue" evidence="2">
    <location>
        <position position="57"/>
    </location>
</feature>
<dbReference type="InterPro" id="IPR013087">
    <property type="entry name" value="Znf_C2H2_type"/>
</dbReference>
<dbReference type="PROSITE" id="PS50157">
    <property type="entry name" value="ZINC_FINGER_C2H2_2"/>
    <property type="match status" value="1"/>
</dbReference>
<organism evidence="2">
    <name type="scientific">marine sediment metagenome</name>
    <dbReference type="NCBI Taxonomy" id="412755"/>
    <lineage>
        <taxon>unclassified sequences</taxon>
        <taxon>metagenomes</taxon>
        <taxon>ecological metagenomes</taxon>
    </lineage>
</organism>
<sequence>MRIQYRCPVGACGKEYSEHDRRGRHVKVIHGLIENEFTGNWIQNTGSNRRRIRRTTM</sequence>
<feature type="domain" description="C2H2-type" evidence="1">
    <location>
        <begin position="5"/>
        <end position="30"/>
    </location>
</feature>
<accession>A0A0F9J876</accession>
<protein>
    <recommendedName>
        <fullName evidence="1">C2H2-type domain-containing protein</fullName>
    </recommendedName>
</protein>